<reference evidence="2" key="1">
    <citation type="journal article" date="2020" name="mSystems">
        <title>Genome- and Community-Level Interaction Insights into Carbon Utilization and Element Cycling Functions of Hydrothermarchaeota in Hydrothermal Sediment.</title>
        <authorList>
            <person name="Zhou Z."/>
            <person name="Liu Y."/>
            <person name="Xu W."/>
            <person name="Pan J."/>
            <person name="Luo Z.H."/>
            <person name="Li M."/>
        </authorList>
    </citation>
    <scope>NUCLEOTIDE SEQUENCE [LARGE SCALE GENOMIC DNA]</scope>
    <source>
        <strain evidence="2">HyVt-460</strain>
    </source>
</reference>
<dbReference type="Proteomes" id="UP000885771">
    <property type="component" value="Unassembled WGS sequence"/>
</dbReference>
<accession>A0A7V5VFA1</accession>
<evidence type="ECO:0000313" key="2">
    <source>
        <dbReference type="EMBL" id="HHM02244.1"/>
    </source>
</evidence>
<sequence>MTIEQRMLIIEKDQELLKSNLAILNKTVNRLLSESEKEAFKKARDEGAFISAMIEVQENIKAQTLKLASLDNRVGKLEKRIKAA</sequence>
<gene>
    <name evidence="2" type="ORF">ENJ15_04470</name>
</gene>
<name>A0A7V5VFA1_CALAY</name>
<protein>
    <submittedName>
        <fullName evidence="2">Uncharacterized protein</fullName>
    </submittedName>
</protein>
<evidence type="ECO:0000256" key="1">
    <source>
        <dbReference type="SAM" id="Coils"/>
    </source>
</evidence>
<keyword evidence="1" id="KW-0175">Coiled coil</keyword>
<organism evidence="2">
    <name type="scientific">Caldithrix abyssi</name>
    <dbReference type="NCBI Taxonomy" id="187145"/>
    <lineage>
        <taxon>Bacteria</taxon>
        <taxon>Pseudomonadati</taxon>
        <taxon>Calditrichota</taxon>
        <taxon>Calditrichia</taxon>
        <taxon>Calditrichales</taxon>
        <taxon>Calditrichaceae</taxon>
        <taxon>Caldithrix</taxon>
    </lineage>
</organism>
<dbReference type="AlphaFoldDB" id="A0A7V5VFA1"/>
<comment type="caution">
    <text evidence="2">The sequence shown here is derived from an EMBL/GenBank/DDBJ whole genome shotgun (WGS) entry which is preliminary data.</text>
</comment>
<feature type="coiled-coil region" evidence="1">
    <location>
        <begin position="53"/>
        <end position="80"/>
    </location>
</feature>
<dbReference type="EMBL" id="DRLI01000168">
    <property type="protein sequence ID" value="HHM02244.1"/>
    <property type="molecule type" value="Genomic_DNA"/>
</dbReference>
<proteinExistence type="predicted"/>